<gene>
    <name evidence="4" type="ORF">EJQ19_18710</name>
</gene>
<proteinExistence type="predicted"/>
<evidence type="ECO:0000259" key="2">
    <source>
        <dbReference type="PROSITE" id="PS50883"/>
    </source>
</evidence>
<dbReference type="AlphaFoldDB" id="A0A430JAW2"/>
<dbReference type="NCBIfam" id="TIGR00229">
    <property type="entry name" value="sensory_box"/>
    <property type="match status" value="1"/>
</dbReference>
<dbReference type="CDD" id="cd01949">
    <property type="entry name" value="GGDEF"/>
    <property type="match status" value="1"/>
</dbReference>
<dbReference type="PROSITE" id="PS50883">
    <property type="entry name" value="EAL"/>
    <property type="match status" value="1"/>
</dbReference>
<dbReference type="PANTHER" id="PTHR44757">
    <property type="entry name" value="DIGUANYLATE CYCLASE DGCP"/>
    <property type="match status" value="1"/>
</dbReference>
<organism evidence="4 5">
    <name type="scientific">Paenibacillus whitsoniae</name>
    <dbReference type="NCBI Taxonomy" id="2496558"/>
    <lineage>
        <taxon>Bacteria</taxon>
        <taxon>Bacillati</taxon>
        <taxon>Bacillota</taxon>
        <taxon>Bacilli</taxon>
        <taxon>Bacillales</taxon>
        <taxon>Paenibacillaceae</taxon>
        <taxon>Paenibacillus</taxon>
    </lineage>
</organism>
<dbReference type="PANTHER" id="PTHR44757:SF2">
    <property type="entry name" value="BIOFILM ARCHITECTURE MAINTENANCE PROTEIN MBAA"/>
    <property type="match status" value="1"/>
</dbReference>
<dbReference type="InterPro" id="IPR029787">
    <property type="entry name" value="Nucleotide_cyclase"/>
</dbReference>
<keyword evidence="1" id="KW-1133">Transmembrane helix</keyword>
<dbReference type="InterPro" id="IPR000160">
    <property type="entry name" value="GGDEF_dom"/>
</dbReference>
<dbReference type="InterPro" id="IPR035919">
    <property type="entry name" value="EAL_sf"/>
</dbReference>
<dbReference type="SUPFAM" id="SSF55785">
    <property type="entry name" value="PYP-like sensor domain (PAS domain)"/>
    <property type="match status" value="1"/>
</dbReference>
<feature type="transmembrane region" description="Helical" evidence="1">
    <location>
        <begin position="171"/>
        <end position="191"/>
    </location>
</feature>
<feature type="transmembrane region" description="Helical" evidence="1">
    <location>
        <begin position="97"/>
        <end position="117"/>
    </location>
</feature>
<keyword evidence="1" id="KW-0472">Membrane</keyword>
<evidence type="ECO:0000313" key="4">
    <source>
        <dbReference type="EMBL" id="RTE08127.1"/>
    </source>
</evidence>
<dbReference type="SMART" id="SM00052">
    <property type="entry name" value="EAL"/>
    <property type="match status" value="1"/>
</dbReference>
<dbReference type="InterPro" id="IPR043128">
    <property type="entry name" value="Rev_trsase/Diguanyl_cyclase"/>
</dbReference>
<dbReference type="Gene3D" id="3.30.70.270">
    <property type="match status" value="1"/>
</dbReference>
<dbReference type="EMBL" id="RXHU01000056">
    <property type="protein sequence ID" value="RTE08127.1"/>
    <property type="molecule type" value="Genomic_DNA"/>
</dbReference>
<comment type="caution">
    <text evidence="4">The sequence shown here is derived from an EMBL/GenBank/DDBJ whole genome shotgun (WGS) entry which is preliminary data.</text>
</comment>
<evidence type="ECO:0000259" key="3">
    <source>
        <dbReference type="PROSITE" id="PS50887"/>
    </source>
</evidence>
<evidence type="ECO:0000313" key="5">
    <source>
        <dbReference type="Proteomes" id="UP000276128"/>
    </source>
</evidence>
<dbReference type="SUPFAM" id="SSF55073">
    <property type="entry name" value="Nucleotide cyclase"/>
    <property type="match status" value="1"/>
</dbReference>
<dbReference type="InterPro" id="IPR052155">
    <property type="entry name" value="Biofilm_reg_signaling"/>
</dbReference>
<feature type="transmembrane region" description="Helical" evidence="1">
    <location>
        <begin position="124"/>
        <end position="151"/>
    </location>
</feature>
<feature type="domain" description="GGDEF" evidence="3">
    <location>
        <begin position="363"/>
        <end position="495"/>
    </location>
</feature>
<dbReference type="CDD" id="cd00130">
    <property type="entry name" value="PAS"/>
    <property type="match status" value="1"/>
</dbReference>
<feature type="transmembrane region" description="Helical" evidence="1">
    <location>
        <begin position="75"/>
        <end position="91"/>
    </location>
</feature>
<name>A0A430JAW2_9BACL</name>
<feature type="transmembrane region" description="Helical" evidence="1">
    <location>
        <begin position="41"/>
        <end position="63"/>
    </location>
</feature>
<reference evidence="4 5" key="1">
    <citation type="submission" date="2018-12" db="EMBL/GenBank/DDBJ databases">
        <title>Bacillus ochoae sp. nov., Paenibacillus whitsoniae sp. nov., Paenibacillus spiritus sp. nov. Isolated from the Mars Exploration Rover during spacecraft assembly.</title>
        <authorList>
            <person name="Seuylemezian A."/>
            <person name="Vaishampayan P."/>
        </authorList>
    </citation>
    <scope>NUCLEOTIDE SEQUENCE [LARGE SCALE GENOMIC DNA]</scope>
    <source>
        <strain evidence="4 5">MER 54</strain>
    </source>
</reference>
<sequence>MGDPVLGAGRFFVEVSCGSSNDEKRTCTCVVTYYNRLSSKMLTYTMLILIGVSIPIYYVSASLQMIPSDLYQKHMLYVVPHAFILYGLYRLTHEKEIGKYLISAYLFIIEFTSLWFIPSSNAGFLVLVYVTLSLIYLNLRVTLLASLYGLIVLCIHHSLNPYLHLNSVNVIVLYTIFGMCCLACISICIIGKRFYADLHRSERAALDNESRYRHIFDLAPEANLVHRGDQVLFVNQAGLAMFGAARMEDVIELNVSSFVLPQYQPLLAHRLTLLKEGKKLERMELQIYNYQGEIMDVEVNSILLHFNGQPAVLTSIRDITQVKMSRDWMDYMKYHDLLTDLPNRNCLLKRLEKEIQSAEAGMSGLAVMLIDLDRFKMINDTFGHTAGDFLLKSFAQRLRTLLPKYGFVARLDGDQFVALLPDATNRDAEQLIAKLMDELIYPFHTDGLEVIITASVGLAMYPKDGRSAELLIKHADMAMCSAKEQGISHYVRYDDQMSEENSRKLRMEHDLRRALDQRELHLVYQRKENIQTGQLIGLESLLRWNHPKLGMISPAEFIPLAEENGLIIPIGEWVVRSVCEQINAWQQLGLAVPPVAINLSVRQFKQDDLAERLAQILEENGIAPGHIELEITESVASSNNEEELIRKLYEIKRLGVLISLDDFGTGYSSFSCLRKFPIDTLKIDKSFMKDIAQKQEDMAIVSAIIGMAHSLQLQVLAEGVESGAQLELLKQHKCDAVQGYFHGYPAPPEEIAGLLALAQETKDNSRVS</sequence>
<feature type="domain" description="EAL" evidence="2">
    <location>
        <begin position="504"/>
        <end position="759"/>
    </location>
</feature>
<keyword evidence="1" id="KW-0812">Transmembrane</keyword>
<dbReference type="Gene3D" id="3.20.20.450">
    <property type="entry name" value="EAL domain"/>
    <property type="match status" value="1"/>
</dbReference>
<dbReference type="FunFam" id="3.20.20.450:FF:000001">
    <property type="entry name" value="Cyclic di-GMP phosphodiesterase yahA"/>
    <property type="match status" value="1"/>
</dbReference>
<dbReference type="NCBIfam" id="TIGR00254">
    <property type="entry name" value="GGDEF"/>
    <property type="match status" value="1"/>
</dbReference>
<dbReference type="InterPro" id="IPR000014">
    <property type="entry name" value="PAS"/>
</dbReference>
<evidence type="ECO:0000256" key="1">
    <source>
        <dbReference type="SAM" id="Phobius"/>
    </source>
</evidence>
<accession>A0A430JAW2</accession>
<dbReference type="CDD" id="cd01948">
    <property type="entry name" value="EAL"/>
    <property type="match status" value="1"/>
</dbReference>
<dbReference type="Pfam" id="PF13426">
    <property type="entry name" value="PAS_9"/>
    <property type="match status" value="1"/>
</dbReference>
<dbReference type="Pfam" id="PF00990">
    <property type="entry name" value="GGDEF"/>
    <property type="match status" value="1"/>
</dbReference>
<dbReference type="Gene3D" id="3.30.450.20">
    <property type="entry name" value="PAS domain"/>
    <property type="match status" value="1"/>
</dbReference>
<dbReference type="SMART" id="SM00267">
    <property type="entry name" value="GGDEF"/>
    <property type="match status" value="1"/>
</dbReference>
<dbReference type="Pfam" id="PF00563">
    <property type="entry name" value="EAL"/>
    <property type="match status" value="1"/>
</dbReference>
<dbReference type="InterPro" id="IPR035965">
    <property type="entry name" value="PAS-like_dom_sf"/>
</dbReference>
<keyword evidence="5" id="KW-1185">Reference proteome</keyword>
<dbReference type="InterPro" id="IPR001633">
    <property type="entry name" value="EAL_dom"/>
</dbReference>
<dbReference type="Proteomes" id="UP000276128">
    <property type="component" value="Unassembled WGS sequence"/>
</dbReference>
<dbReference type="PROSITE" id="PS50887">
    <property type="entry name" value="GGDEF"/>
    <property type="match status" value="1"/>
</dbReference>
<dbReference type="SUPFAM" id="SSF141868">
    <property type="entry name" value="EAL domain-like"/>
    <property type="match status" value="1"/>
</dbReference>
<protein>
    <submittedName>
        <fullName evidence="4">EAL domain-containing protein</fullName>
    </submittedName>
</protein>